<sequence>MSTTRHPGTTRLRASALLVALALASAACTSSPPEGDGTAEVELVYFGDPVEARGYEAMVTSFEAQDPGVDVQTSPVASKADLLARLTTRFAAGDPPDVFLLNYREYAQFAAEGVLADVQPLLDASDLDEGDFFPAPLDAFRFDGTDLTCMPQNVSSLVVYANVDLLRERGVELPTAGWTWDDLVAAASRVTDPAADVYGLGTVASLPRLAPFVWSNGGSVVDDETDPHRLTLDEPAAREALDFFLDLALVHQVTPPVAAEESLDAFSRFLAGGVGLYLDSRRAVPAILDGADFAWTALPLPVAPGGEPATILHADAYCIAADGDVDAAWELVRYAMSADGQTIVAETGRIVPSRRDVAGTATFRDSAPPGVAETFLDNTTIVRATPHVAAWSQLEKVADDVLTEMFYGRVGREDGLRRLSEESTRLLARP</sequence>
<feature type="signal peptide" evidence="5">
    <location>
        <begin position="1"/>
        <end position="29"/>
    </location>
</feature>
<proteinExistence type="inferred from homology"/>
<name>A0A0A0B4G8_9CELL</name>
<keyword evidence="3" id="KW-0813">Transport</keyword>
<dbReference type="Pfam" id="PF01547">
    <property type="entry name" value="SBP_bac_1"/>
    <property type="match status" value="1"/>
</dbReference>
<comment type="similarity">
    <text evidence="2">Belongs to the bacterial solute-binding protein 1 family.</text>
</comment>
<organism evidence="6 7">
    <name type="scientific">Cellulomonas cellasea DSM 20118</name>
    <dbReference type="NCBI Taxonomy" id="1408250"/>
    <lineage>
        <taxon>Bacteria</taxon>
        <taxon>Bacillati</taxon>
        <taxon>Actinomycetota</taxon>
        <taxon>Actinomycetes</taxon>
        <taxon>Micrococcales</taxon>
        <taxon>Cellulomonadaceae</taxon>
        <taxon>Cellulomonas</taxon>
    </lineage>
</organism>
<dbReference type="CDD" id="cd13585">
    <property type="entry name" value="PBP2_TMBP_like"/>
    <property type="match status" value="1"/>
</dbReference>
<evidence type="ECO:0000313" key="7">
    <source>
        <dbReference type="Proteomes" id="UP000029833"/>
    </source>
</evidence>
<dbReference type="STRING" id="1408250.Q760_04175"/>
<evidence type="ECO:0000256" key="4">
    <source>
        <dbReference type="ARBA" id="ARBA00022729"/>
    </source>
</evidence>
<dbReference type="AlphaFoldDB" id="A0A0A0B4G8"/>
<dbReference type="PANTHER" id="PTHR43649:SF31">
    <property type="entry name" value="SN-GLYCEROL-3-PHOSPHATE-BINDING PERIPLASMIC PROTEIN UGPB"/>
    <property type="match status" value="1"/>
</dbReference>
<feature type="chain" id="PRO_5039647407" description="Sugar ABC transporter substrate-binding protein" evidence="5">
    <location>
        <begin position="30"/>
        <end position="430"/>
    </location>
</feature>
<dbReference type="EMBL" id="AXNT01000137">
    <property type="protein sequence ID" value="KGM01068.1"/>
    <property type="molecule type" value="Genomic_DNA"/>
</dbReference>
<dbReference type="PANTHER" id="PTHR43649">
    <property type="entry name" value="ARABINOSE-BINDING PROTEIN-RELATED"/>
    <property type="match status" value="1"/>
</dbReference>
<comment type="caution">
    <text evidence="6">The sequence shown here is derived from an EMBL/GenBank/DDBJ whole genome shotgun (WGS) entry which is preliminary data.</text>
</comment>
<evidence type="ECO:0008006" key="8">
    <source>
        <dbReference type="Google" id="ProtNLM"/>
    </source>
</evidence>
<reference evidence="6 7" key="1">
    <citation type="submission" date="2013-10" db="EMBL/GenBank/DDBJ databases">
        <authorList>
            <person name="Wang G."/>
            <person name="Zhuang W."/>
        </authorList>
    </citation>
    <scope>NUCLEOTIDE SEQUENCE [LARGE SCALE GENOMIC DNA]</scope>
    <source>
        <strain evidence="6 7">DSM 20118</strain>
    </source>
</reference>
<evidence type="ECO:0000313" key="6">
    <source>
        <dbReference type="EMBL" id="KGM01068.1"/>
    </source>
</evidence>
<dbReference type="PROSITE" id="PS51257">
    <property type="entry name" value="PROKAR_LIPOPROTEIN"/>
    <property type="match status" value="1"/>
</dbReference>
<dbReference type="InterPro" id="IPR050490">
    <property type="entry name" value="Bact_solute-bd_prot1"/>
</dbReference>
<dbReference type="RefSeq" id="WP_052104380.1">
    <property type="nucleotide sequence ID" value="NZ_AXNT01000137.1"/>
</dbReference>
<dbReference type="SUPFAM" id="SSF53850">
    <property type="entry name" value="Periplasmic binding protein-like II"/>
    <property type="match status" value="1"/>
</dbReference>
<dbReference type="Gene3D" id="3.40.190.10">
    <property type="entry name" value="Periplasmic binding protein-like II"/>
    <property type="match status" value="1"/>
</dbReference>
<dbReference type="OrthoDB" id="2510110at2"/>
<comment type="subcellular location">
    <subcellularLocation>
        <location evidence="1">Cell envelope</location>
    </subcellularLocation>
</comment>
<gene>
    <name evidence="6" type="ORF">Q760_04175</name>
</gene>
<evidence type="ECO:0000256" key="1">
    <source>
        <dbReference type="ARBA" id="ARBA00004196"/>
    </source>
</evidence>
<keyword evidence="7" id="KW-1185">Reference proteome</keyword>
<evidence type="ECO:0000256" key="5">
    <source>
        <dbReference type="SAM" id="SignalP"/>
    </source>
</evidence>
<evidence type="ECO:0000256" key="2">
    <source>
        <dbReference type="ARBA" id="ARBA00008520"/>
    </source>
</evidence>
<keyword evidence="4 5" id="KW-0732">Signal</keyword>
<dbReference type="GO" id="GO:0030313">
    <property type="term" value="C:cell envelope"/>
    <property type="evidence" value="ECO:0007669"/>
    <property type="project" value="UniProtKB-SubCell"/>
</dbReference>
<dbReference type="Proteomes" id="UP000029833">
    <property type="component" value="Unassembled WGS sequence"/>
</dbReference>
<accession>A0A0A0B4G8</accession>
<evidence type="ECO:0000256" key="3">
    <source>
        <dbReference type="ARBA" id="ARBA00022448"/>
    </source>
</evidence>
<dbReference type="InterPro" id="IPR006059">
    <property type="entry name" value="SBP"/>
</dbReference>
<protein>
    <recommendedName>
        <fullName evidence="8">Sugar ABC transporter substrate-binding protein</fullName>
    </recommendedName>
</protein>